<dbReference type="Pfam" id="PF02464">
    <property type="entry name" value="CinA"/>
    <property type="match status" value="1"/>
</dbReference>
<dbReference type="NCBIfam" id="TIGR00199">
    <property type="entry name" value="PncC_domain"/>
    <property type="match status" value="1"/>
</dbReference>
<dbReference type="Proteomes" id="UP000008366">
    <property type="component" value="Unassembled WGS sequence"/>
</dbReference>
<dbReference type="EMBL" id="BAHD01000004">
    <property type="protein sequence ID" value="GAB94277.1"/>
    <property type="molecule type" value="Genomic_DNA"/>
</dbReference>
<dbReference type="InterPro" id="IPR036653">
    <property type="entry name" value="CinA-like_C"/>
</dbReference>
<name>K6WQ98_9MICO</name>
<accession>K6WQ98</accession>
<evidence type="ECO:0000256" key="1">
    <source>
        <dbReference type="SAM" id="MobiDB-lite"/>
    </source>
</evidence>
<reference evidence="3 4" key="1">
    <citation type="submission" date="2012-08" db="EMBL/GenBank/DDBJ databases">
        <title>Whole genome shotgun sequence of Kineosphaera limosa NBRC 100340.</title>
        <authorList>
            <person name="Yoshida I."/>
            <person name="Isaki S."/>
            <person name="Hosoyama A."/>
            <person name="Tsuchikane K."/>
            <person name="Katsumata H."/>
            <person name="Ando Y."/>
            <person name="Ohji S."/>
            <person name="Hamada M."/>
            <person name="Tamura T."/>
            <person name="Yamazoe A."/>
            <person name="Yamazaki S."/>
            <person name="Fujita N."/>
        </authorList>
    </citation>
    <scope>NUCLEOTIDE SEQUENCE [LARGE SCALE GENOMIC DNA]</scope>
    <source>
        <strain evidence="3 4">NBRC 100340</strain>
    </source>
</reference>
<evidence type="ECO:0000313" key="3">
    <source>
        <dbReference type="EMBL" id="GAB94277.1"/>
    </source>
</evidence>
<protein>
    <recommendedName>
        <fullName evidence="2">CinA C-terminal domain-containing protein</fullName>
    </recommendedName>
</protein>
<organism evidence="3 4">
    <name type="scientific">Kineosphaera limosa NBRC 100340</name>
    <dbReference type="NCBI Taxonomy" id="1184609"/>
    <lineage>
        <taxon>Bacteria</taxon>
        <taxon>Bacillati</taxon>
        <taxon>Actinomycetota</taxon>
        <taxon>Actinomycetes</taxon>
        <taxon>Micrococcales</taxon>
        <taxon>Dermatophilaceae</taxon>
        <taxon>Kineosphaera</taxon>
    </lineage>
</organism>
<sequence>MSDRRPGSGDGLGEAGDEAAAGGRVGEFWTPRDTADLVAWLAQHGQTVATAESLTGGLVVAALTDPPGASAVVRGGIVAYHSDIKAALVGVSPQVLAGGAVQAQVALELAAGARRQLRATWGVGTTGVAGPEPADGQPVGTVFIAVCGENAAGEGVDSVVALNLAGDRAAIREATVRSAVALLGETARGGVVDRPGPASRPPQR</sequence>
<dbReference type="SUPFAM" id="SSF142433">
    <property type="entry name" value="CinA-like"/>
    <property type="match status" value="1"/>
</dbReference>
<proteinExistence type="predicted"/>
<dbReference type="OrthoDB" id="1253990at2"/>
<feature type="domain" description="CinA C-terminal" evidence="2">
    <location>
        <begin position="36"/>
        <end position="185"/>
    </location>
</feature>
<dbReference type="AlphaFoldDB" id="K6WQ98"/>
<feature type="region of interest" description="Disordered" evidence="1">
    <location>
        <begin position="1"/>
        <end position="20"/>
    </location>
</feature>
<dbReference type="RefSeq" id="WP_006590810.1">
    <property type="nucleotide sequence ID" value="NZ_BAHD01000004.1"/>
</dbReference>
<dbReference type="eggNOG" id="COG1546">
    <property type="taxonomic scope" value="Bacteria"/>
</dbReference>
<evidence type="ECO:0000259" key="2">
    <source>
        <dbReference type="Pfam" id="PF02464"/>
    </source>
</evidence>
<dbReference type="STRING" id="1184609.KILIM_004_00670"/>
<dbReference type="Gene3D" id="3.90.950.20">
    <property type="entry name" value="CinA-like"/>
    <property type="match status" value="1"/>
</dbReference>
<dbReference type="InterPro" id="IPR008136">
    <property type="entry name" value="CinA_C"/>
</dbReference>
<keyword evidence="4" id="KW-1185">Reference proteome</keyword>
<comment type="caution">
    <text evidence="3">The sequence shown here is derived from an EMBL/GenBank/DDBJ whole genome shotgun (WGS) entry which is preliminary data.</text>
</comment>
<gene>
    <name evidence="3" type="ORF">KILIM_004_00670</name>
</gene>
<evidence type="ECO:0000313" key="4">
    <source>
        <dbReference type="Proteomes" id="UP000008366"/>
    </source>
</evidence>